<comment type="caution">
    <text evidence="2">The sequence shown here is derived from an EMBL/GenBank/DDBJ whole genome shotgun (WGS) entry which is preliminary data.</text>
</comment>
<dbReference type="EMBL" id="JARTMM020000001">
    <property type="protein sequence ID" value="MEC5497267.1"/>
    <property type="molecule type" value="Genomic_DNA"/>
</dbReference>
<evidence type="ECO:0000259" key="1">
    <source>
        <dbReference type="Pfam" id="PF25670"/>
    </source>
</evidence>
<name>A0AA90HST9_ACIBA</name>
<protein>
    <recommendedName>
        <fullName evidence="1">Phage tail protein C-terminal domain-containing protein</fullName>
    </recommendedName>
</protein>
<reference evidence="3" key="3">
    <citation type="submission" date="2024-01" db="EMBL/GenBank/DDBJ databases">
        <authorList>
            <person name="Macesic N."/>
        </authorList>
    </citation>
    <scope>NUCLEOTIDE SEQUENCE</scope>
    <source>
        <strain evidence="3">CPO519</strain>
    </source>
</reference>
<gene>
    <name evidence="3" type="ORF">P9867_012510</name>
    <name evidence="2" type="ORF">P9867_01490</name>
</gene>
<dbReference type="Proteomes" id="UP001174156">
    <property type="component" value="Unassembled WGS sequence"/>
</dbReference>
<evidence type="ECO:0000313" key="4">
    <source>
        <dbReference type="Proteomes" id="UP001174156"/>
    </source>
</evidence>
<dbReference type="Pfam" id="PF25670">
    <property type="entry name" value="Phage_tail_C_2"/>
    <property type="match status" value="1"/>
</dbReference>
<reference evidence="3 4" key="1">
    <citation type="journal article" date="2023" name="Nat. Commun.">
        <title>Genomic dissection of endemic carbapenem resistance reveals metallo-beta-lactamase dissemination through clonal, plasmid and integron transfer.</title>
        <authorList>
            <person name="Macesic N."/>
            <person name="Hawkey J."/>
            <person name="Vezina B."/>
            <person name="Wisniewski J.A."/>
            <person name="Cottingham H."/>
            <person name="Blakeway L.V."/>
            <person name="Harshegyi T."/>
            <person name="Pragastis K."/>
            <person name="Badoordeen G.Z."/>
            <person name="Dennison A."/>
            <person name="Spelman D.W."/>
            <person name="Jenney A.W.J."/>
            <person name="Peleg A.Y."/>
        </authorList>
    </citation>
    <scope>NUCLEOTIDE SEQUENCE [LARGE SCALE GENOMIC DNA]</scope>
    <source>
        <strain evidence="3 4">CPO519</strain>
    </source>
</reference>
<dbReference type="InterPro" id="IPR058008">
    <property type="entry name" value="Gp26_C"/>
</dbReference>
<sequence length="442" mass="47559">MANLVFKFSWDHRPFPYNASQGKRQFMLPFASGIPNLNPQLSQVQGAGTAAAANIGNADGNVIGVTGILVNCQGAQRLDLGTSASSSATAIEMGSTSVAGNTFIDFHTSGAPTDYDVRLLATGGDTANEGAGILNVTANTTIFNSKLRSLPTFNQVTAGNEAANLFISAGGDIYRTGKTYNNFGLGLNTLQATNSIDLNTANLPSGIYSGQTWTNSGTTSQWQTVLQLNLASDGPNYQTQISFDGNGVDTKLISPSIRRKLGGAWSSWYKFWTQSNTTVDANGFIKSSSPIVKLFADSIELNDQARKQPVEFEKIDVGNYLLKGSLGFAQEGWYIELPKDANGNTVVAVEYSTLENGDISIKTYKRKFDFELAAVVADHENPMDIPLTRWIDIRLHEEPEPDSEIIPTETPIDFQPTNLSEAVAAAMNGVEPPEISDTDETL</sequence>
<feature type="domain" description="Phage tail protein C-terminal" evidence="1">
    <location>
        <begin position="276"/>
        <end position="396"/>
    </location>
</feature>
<dbReference type="AlphaFoldDB" id="A0AA90HST9"/>
<reference evidence="2" key="2">
    <citation type="submission" date="2023-01" db="EMBL/GenBank/DDBJ databases">
        <title>Genomic dissection of endemic carbapenem resistance: metallo-beta-lactamase gene dissemination through clonal, plasmid and integron transfer pathways.</title>
        <authorList>
            <person name="Macesic N."/>
        </authorList>
    </citation>
    <scope>NUCLEOTIDE SEQUENCE</scope>
    <source>
        <strain evidence="2">CPO519</strain>
    </source>
</reference>
<evidence type="ECO:0000313" key="2">
    <source>
        <dbReference type="EMBL" id="MDK4880427.1"/>
    </source>
</evidence>
<evidence type="ECO:0000313" key="3">
    <source>
        <dbReference type="EMBL" id="MEC5497267.1"/>
    </source>
</evidence>
<accession>A0AA90HST9</accession>
<organism evidence="2">
    <name type="scientific">Acinetobacter baumannii</name>
    <dbReference type="NCBI Taxonomy" id="470"/>
    <lineage>
        <taxon>Bacteria</taxon>
        <taxon>Pseudomonadati</taxon>
        <taxon>Pseudomonadota</taxon>
        <taxon>Gammaproteobacteria</taxon>
        <taxon>Moraxellales</taxon>
        <taxon>Moraxellaceae</taxon>
        <taxon>Acinetobacter</taxon>
        <taxon>Acinetobacter calcoaceticus/baumannii complex</taxon>
    </lineage>
</organism>
<dbReference type="EMBL" id="JARTMM010000003">
    <property type="protein sequence ID" value="MDK4880427.1"/>
    <property type="molecule type" value="Genomic_DNA"/>
</dbReference>
<proteinExistence type="predicted"/>